<proteinExistence type="predicted"/>
<dbReference type="EMBL" id="CM029040">
    <property type="protein sequence ID" value="KAG2632192.1"/>
    <property type="molecule type" value="Genomic_DNA"/>
</dbReference>
<sequence>MTKKVDLPAENKMSDKVKEIKENLKGVLKESIEFNAVRARSRAPNPVTTGTTAPAPPGAIIGRDEDREKILAHISSRCATEGPVILLISGDGGIGKTAMAEMLFKDTRFRCHSRVWVHTSRYLHEIGRSVICQVSGKEEMSHATEDDVDSITDRLHELLSGIKVLIVLDDLYMYYHEWEPLKRMFSVSDKGSQVIVIATTQQEKEDSVIQSYSLEPLHEDMCCAIIKQIARRSEDSRSTNREDLERMARKIAELCKGLPLAAQLLGRLLKYKHFEEWPALLDESLWSTDSPLDLALELSYRSMPPNLRLCLAYCAISNMQPFRVKEDVIHQWIALGLIEPSNNTISAMKLAEEYIGRLLDMSFLQTAKLQQDSGKDDTGVVVFKMHESIREFGHKAIEAELGLVDDQEDENVTEHCRYVLIAECDTWPSKSLMHAQKICAINCFLCSKMELSDDSFSVPSCLRVLNLEKTSVQKLPHSVIWSN</sequence>
<evidence type="ECO:0000256" key="1">
    <source>
        <dbReference type="ARBA" id="ARBA00022821"/>
    </source>
</evidence>
<dbReference type="GO" id="GO:0098542">
    <property type="term" value="P:defense response to other organism"/>
    <property type="evidence" value="ECO:0007669"/>
    <property type="project" value="TreeGrafter"/>
</dbReference>
<protein>
    <recommendedName>
        <fullName evidence="6">NB-ARC domain-containing protein</fullName>
    </recommendedName>
</protein>
<dbReference type="Gene3D" id="1.10.8.430">
    <property type="entry name" value="Helical domain of apoptotic protease-activating factors"/>
    <property type="match status" value="1"/>
</dbReference>
<dbReference type="AlphaFoldDB" id="A0A8T0V731"/>
<dbReference type="InterPro" id="IPR058922">
    <property type="entry name" value="WHD_DRP"/>
</dbReference>
<comment type="caution">
    <text evidence="4">The sequence shown here is derived from an EMBL/GenBank/DDBJ whole genome shotgun (WGS) entry which is preliminary data.</text>
</comment>
<dbReference type="InterPro" id="IPR044974">
    <property type="entry name" value="Disease_R_plants"/>
</dbReference>
<reference evidence="4" key="1">
    <citation type="submission" date="2020-05" db="EMBL/GenBank/DDBJ databases">
        <title>WGS assembly of Panicum virgatum.</title>
        <authorList>
            <person name="Lovell J.T."/>
            <person name="Jenkins J."/>
            <person name="Shu S."/>
            <person name="Juenger T.E."/>
            <person name="Schmutz J."/>
        </authorList>
    </citation>
    <scope>NUCLEOTIDE SEQUENCE</scope>
    <source>
        <strain evidence="4">AP13</strain>
    </source>
</reference>
<dbReference type="PANTHER" id="PTHR23155:SF1075">
    <property type="entry name" value="OS06G0644300 PROTEIN"/>
    <property type="match status" value="1"/>
</dbReference>
<dbReference type="InterPro" id="IPR002182">
    <property type="entry name" value="NB-ARC"/>
</dbReference>
<evidence type="ECO:0000313" key="5">
    <source>
        <dbReference type="Proteomes" id="UP000823388"/>
    </source>
</evidence>
<dbReference type="Proteomes" id="UP000823388">
    <property type="component" value="Chromosome 2N"/>
</dbReference>
<name>A0A8T0V731_PANVG</name>
<dbReference type="Pfam" id="PF00931">
    <property type="entry name" value="NB-ARC"/>
    <property type="match status" value="1"/>
</dbReference>
<keyword evidence="1" id="KW-0611">Plant defense</keyword>
<organism evidence="4 5">
    <name type="scientific">Panicum virgatum</name>
    <name type="common">Blackwell switchgrass</name>
    <dbReference type="NCBI Taxonomy" id="38727"/>
    <lineage>
        <taxon>Eukaryota</taxon>
        <taxon>Viridiplantae</taxon>
        <taxon>Streptophyta</taxon>
        <taxon>Embryophyta</taxon>
        <taxon>Tracheophyta</taxon>
        <taxon>Spermatophyta</taxon>
        <taxon>Magnoliopsida</taxon>
        <taxon>Liliopsida</taxon>
        <taxon>Poales</taxon>
        <taxon>Poaceae</taxon>
        <taxon>PACMAD clade</taxon>
        <taxon>Panicoideae</taxon>
        <taxon>Panicodae</taxon>
        <taxon>Paniceae</taxon>
        <taxon>Panicinae</taxon>
        <taxon>Panicum</taxon>
        <taxon>Panicum sect. Hiantes</taxon>
    </lineage>
</organism>
<dbReference type="Gene3D" id="3.40.50.300">
    <property type="entry name" value="P-loop containing nucleotide triphosphate hydrolases"/>
    <property type="match status" value="1"/>
</dbReference>
<evidence type="ECO:0000259" key="2">
    <source>
        <dbReference type="Pfam" id="PF00931"/>
    </source>
</evidence>
<evidence type="ECO:0000313" key="4">
    <source>
        <dbReference type="EMBL" id="KAG2632192.1"/>
    </source>
</evidence>
<evidence type="ECO:0000259" key="3">
    <source>
        <dbReference type="Pfam" id="PF23559"/>
    </source>
</evidence>
<evidence type="ECO:0008006" key="6">
    <source>
        <dbReference type="Google" id="ProtNLM"/>
    </source>
</evidence>
<feature type="domain" description="NB-ARC" evidence="2">
    <location>
        <begin position="67"/>
        <end position="230"/>
    </location>
</feature>
<dbReference type="Pfam" id="PF23559">
    <property type="entry name" value="WHD_DRP"/>
    <property type="match status" value="1"/>
</dbReference>
<gene>
    <name evidence="4" type="ORF">PVAP13_2NG068946</name>
</gene>
<feature type="domain" description="Disease resistance protein winged helix" evidence="3">
    <location>
        <begin position="325"/>
        <end position="391"/>
    </location>
</feature>
<dbReference type="PRINTS" id="PR00364">
    <property type="entry name" value="DISEASERSIST"/>
</dbReference>
<accession>A0A8T0V731</accession>
<dbReference type="InterPro" id="IPR027417">
    <property type="entry name" value="P-loop_NTPase"/>
</dbReference>
<dbReference type="InterPro" id="IPR042197">
    <property type="entry name" value="Apaf_helical"/>
</dbReference>
<dbReference type="SUPFAM" id="SSF52540">
    <property type="entry name" value="P-loop containing nucleoside triphosphate hydrolases"/>
    <property type="match status" value="1"/>
</dbReference>
<keyword evidence="5" id="KW-1185">Reference proteome</keyword>
<dbReference type="PANTHER" id="PTHR23155">
    <property type="entry name" value="DISEASE RESISTANCE PROTEIN RP"/>
    <property type="match status" value="1"/>
</dbReference>
<dbReference type="GO" id="GO:0043531">
    <property type="term" value="F:ADP binding"/>
    <property type="evidence" value="ECO:0007669"/>
    <property type="project" value="InterPro"/>
</dbReference>